<dbReference type="PROSITE" id="PS01124">
    <property type="entry name" value="HTH_ARAC_FAMILY_2"/>
    <property type="match status" value="1"/>
</dbReference>
<keyword evidence="3" id="KW-0010">Activator</keyword>
<evidence type="ECO:0000313" key="7">
    <source>
        <dbReference type="Proteomes" id="UP000746535"/>
    </source>
</evidence>
<evidence type="ECO:0000256" key="1">
    <source>
        <dbReference type="ARBA" id="ARBA00023015"/>
    </source>
</evidence>
<dbReference type="InterPro" id="IPR018060">
    <property type="entry name" value="HTH_AraC"/>
</dbReference>
<keyword evidence="4" id="KW-0804">Transcription</keyword>
<sequence>MRSIIELSRSPVRNPSPEPVPTFKLYGAGLDWPVADLLHCETISARSQLFQWEIRPHRHADLYQLLYVHRGRAEIEVEGHRETVREATLQFLPPLAVHGFRFSENVEGYVVTLAAPWIEQLRTQAGMGQDLFQQPVRLPAGAERGYLHSLFKALQHEYQGPQPGRELMLHALANVALVWLGRRIQQHRAEGQRPDRGRDVLGRFQQQVEAHFREQPSVETLAHRVGVSVPQLNSLCRRLARQSPLQVIHQRLLLEAKRDLTYTSMTINQIADTLGFADPAYFARFFRRLTGLSPRVFRDNLARSSTP</sequence>
<dbReference type="InterPro" id="IPR047264">
    <property type="entry name" value="Cupin_HpaA-like_N"/>
</dbReference>
<dbReference type="Proteomes" id="UP000746535">
    <property type="component" value="Unassembled WGS sequence"/>
</dbReference>
<dbReference type="InterPro" id="IPR020449">
    <property type="entry name" value="Tscrpt_reg_AraC-type_HTH"/>
</dbReference>
<organism evidence="6 7">
    <name type="scientific">Pseudomonas quercus</name>
    <dbReference type="NCBI Taxonomy" id="2722792"/>
    <lineage>
        <taxon>Bacteria</taxon>
        <taxon>Pseudomonadati</taxon>
        <taxon>Pseudomonadota</taxon>
        <taxon>Gammaproteobacteria</taxon>
        <taxon>Pseudomonadales</taxon>
        <taxon>Pseudomonadaceae</taxon>
        <taxon>Pseudomonas</taxon>
    </lineage>
</organism>
<gene>
    <name evidence="6" type="ORF">HBH25_00675</name>
</gene>
<dbReference type="RefSeq" id="WP_168080498.1">
    <property type="nucleotide sequence ID" value="NZ_JAAVJI010000001.1"/>
</dbReference>
<accession>A0ABX0Y7V0</accession>
<evidence type="ECO:0000313" key="6">
    <source>
        <dbReference type="EMBL" id="NJO99382.1"/>
    </source>
</evidence>
<dbReference type="EMBL" id="JAAVJI010000001">
    <property type="protein sequence ID" value="NJO99382.1"/>
    <property type="molecule type" value="Genomic_DNA"/>
</dbReference>
<dbReference type="Gene3D" id="2.60.120.10">
    <property type="entry name" value="Jelly Rolls"/>
    <property type="match status" value="1"/>
</dbReference>
<dbReference type="Pfam" id="PF02311">
    <property type="entry name" value="AraC_binding"/>
    <property type="match status" value="1"/>
</dbReference>
<keyword evidence="1" id="KW-0805">Transcription regulation</keyword>
<comment type="caution">
    <text evidence="6">The sequence shown here is derived from an EMBL/GenBank/DDBJ whole genome shotgun (WGS) entry which is preliminary data.</text>
</comment>
<dbReference type="InterPro" id="IPR003313">
    <property type="entry name" value="AraC-bd"/>
</dbReference>
<dbReference type="PANTHER" id="PTHR43280:SF32">
    <property type="entry name" value="TRANSCRIPTIONAL REGULATORY PROTEIN"/>
    <property type="match status" value="1"/>
</dbReference>
<dbReference type="PANTHER" id="PTHR43280">
    <property type="entry name" value="ARAC-FAMILY TRANSCRIPTIONAL REGULATOR"/>
    <property type="match status" value="1"/>
</dbReference>
<proteinExistence type="predicted"/>
<dbReference type="CDD" id="cd06999">
    <property type="entry name" value="cupin_HpaA-like_N"/>
    <property type="match status" value="1"/>
</dbReference>
<dbReference type="SMART" id="SM00342">
    <property type="entry name" value="HTH_ARAC"/>
    <property type="match status" value="1"/>
</dbReference>
<dbReference type="Pfam" id="PF12833">
    <property type="entry name" value="HTH_18"/>
    <property type="match status" value="1"/>
</dbReference>
<feature type="domain" description="HTH araC/xylS-type" evidence="5">
    <location>
        <begin position="202"/>
        <end position="300"/>
    </location>
</feature>
<evidence type="ECO:0000256" key="4">
    <source>
        <dbReference type="ARBA" id="ARBA00023163"/>
    </source>
</evidence>
<keyword evidence="7" id="KW-1185">Reference proteome</keyword>
<dbReference type="SUPFAM" id="SSF46689">
    <property type="entry name" value="Homeodomain-like"/>
    <property type="match status" value="1"/>
</dbReference>
<dbReference type="InterPro" id="IPR009057">
    <property type="entry name" value="Homeodomain-like_sf"/>
</dbReference>
<protein>
    <submittedName>
        <fullName evidence="6">Helix-turn-helix domain-containing protein</fullName>
    </submittedName>
</protein>
<evidence type="ECO:0000256" key="2">
    <source>
        <dbReference type="ARBA" id="ARBA00023125"/>
    </source>
</evidence>
<dbReference type="InterPro" id="IPR014710">
    <property type="entry name" value="RmlC-like_jellyroll"/>
</dbReference>
<reference evidence="6 7" key="1">
    <citation type="submission" date="2020-03" db="EMBL/GenBank/DDBJ databases">
        <authorList>
            <person name="Wang L."/>
            <person name="He N."/>
            <person name="Li Y."/>
            <person name="Fang Y."/>
            <person name="Zhang F."/>
        </authorList>
    </citation>
    <scope>NUCLEOTIDE SEQUENCE [LARGE SCALE GENOMIC DNA]</scope>
    <source>
        <strain evidence="7">hsmgli-8</strain>
    </source>
</reference>
<dbReference type="SUPFAM" id="SSF51215">
    <property type="entry name" value="Regulatory protein AraC"/>
    <property type="match status" value="1"/>
</dbReference>
<dbReference type="InterPro" id="IPR037923">
    <property type="entry name" value="HTH-like"/>
</dbReference>
<dbReference type="Gene3D" id="1.10.10.60">
    <property type="entry name" value="Homeodomain-like"/>
    <property type="match status" value="1"/>
</dbReference>
<dbReference type="PRINTS" id="PR00032">
    <property type="entry name" value="HTHARAC"/>
</dbReference>
<keyword evidence="2" id="KW-0238">DNA-binding</keyword>
<name>A0ABX0Y7V0_9PSED</name>
<evidence type="ECO:0000259" key="5">
    <source>
        <dbReference type="PROSITE" id="PS01124"/>
    </source>
</evidence>
<evidence type="ECO:0000256" key="3">
    <source>
        <dbReference type="ARBA" id="ARBA00023159"/>
    </source>
</evidence>